<evidence type="ECO:0000256" key="1">
    <source>
        <dbReference type="PROSITE-ProRule" id="PRU00464"/>
    </source>
</evidence>
<dbReference type="Pfam" id="PF01230">
    <property type="entry name" value="HIT"/>
    <property type="match status" value="1"/>
</dbReference>
<feature type="domain" description="HIT" evidence="2">
    <location>
        <begin position="1"/>
        <end position="67"/>
    </location>
</feature>
<reference evidence="3 4" key="1">
    <citation type="submission" date="2023-08" db="EMBL/GenBank/DDBJ databases">
        <title>New molecular markers tilS and rpoB for phylogenetic and monitoring studies of the genus Thiothrix biodiversity.</title>
        <authorList>
            <person name="Ravin N.V."/>
            <person name="Smolyakov D."/>
            <person name="Markov N.D."/>
            <person name="Beletsky A.V."/>
            <person name="Mardanov A.V."/>
            <person name="Rudenko T.S."/>
            <person name="Grabovich M.Y."/>
        </authorList>
    </citation>
    <scope>NUCLEOTIDE SEQUENCE [LARGE SCALE GENOMIC DNA]</scope>
    <source>
        <strain evidence="3 4">H33</strain>
    </source>
</reference>
<accession>A0ABU0Y9H1</accession>
<protein>
    <submittedName>
        <fullName evidence="3">HIT domain-containing protein</fullName>
    </submittedName>
</protein>
<evidence type="ECO:0000259" key="2">
    <source>
        <dbReference type="PROSITE" id="PS51084"/>
    </source>
</evidence>
<evidence type="ECO:0000313" key="4">
    <source>
        <dbReference type="Proteomes" id="UP001223336"/>
    </source>
</evidence>
<dbReference type="PROSITE" id="PS51084">
    <property type="entry name" value="HIT_2"/>
    <property type="match status" value="1"/>
</dbReference>
<gene>
    <name evidence="3" type="ORF">RCC75_07340</name>
</gene>
<dbReference type="Gene3D" id="3.30.428.10">
    <property type="entry name" value="HIT-like"/>
    <property type="match status" value="1"/>
</dbReference>
<organism evidence="3 4">
    <name type="scientific">Thiothrix subterranea</name>
    <dbReference type="NCBI Taxonomy" id="2735563"/>
    <lineage>
        <taxon>Bacteria</taxon>
        <taxon>Pseudomonadati</taxon>
        <taxon>Pseudomonadota</taxon>
        <taxon>Gammaproteobacteria</taxon>
        <taxon>Thiotrichales</taxon>
        <taxon>Thiotrichaceae</taxon>
        <taxon>Thiothrix</taxon>
    </lineage>
</organism>
<dbReference type="Proteomes" id="UP001223336">
    <property type="component" value="Unassembled WGS sequence"/>
</dbReference>
<evidence type="ECO:0000313" key="3">
    <source>
        <dbReference type="EMBL" id="MDQ5768337.1"/>
    </source>
</evidence>
<proteinExistence type="predicted"/>
<comment type="caution">
    <text evidence="1">Lacks conserved residue(s) required for the propagation of feature annotation.</text>
</comment>
<keyword evidence="4" id="KW-1185">Reference proteome</keyword>
<dbReference type="SUPFAM" id="SSF54197">
    <property type="entry name" value="HIT-like"/>
    <property type="match status" value="1"/>
</dbReference>
<comment type="caution">
    <text evidence="3">The sequence shown here is derived from an EMBL/GenBank/DDBJ whole genome shotgun (WGS) entry which is preliminary data.</text>
</comment>
<dbReference type="InterPro" id="IPR011146">
    <property type="entry name" value="HIT-like"/>
</dbReference>
<sequence>MNQSTLYPFCQLAAADIVAENAFHVVIRDRFPVSLGHSLIIPKRHVASLFEFTAEEFNGAMGINRQL</sequence>
<name>A0ABU0Y9H1_9GAMM</name>
<dbReference type="RefSeq" id="WP_308134387.1">
    <property type="nucleotide sequence ID" value="NZ_CP133197.1"/>
</dbReference>
<dbReference type="EMBL" id="JAVFKN010000007">
    <property type="protein sequence ID" value="MDQ5768337.1"/>
    <property type="molecule type" value="Genomic_DNA"/>
</dbReference>
<dbReference type="InterPro" id="IPR036265">
    <property type="entry name" value="HIT-like_sf"/>
</dbReference>